<reference evidence="2 3" key="1">
    <citation type="submission" date="2019-02" db="EMBL/GenBank/DDBJ databases">
        <title>Arcanobacterium bovis sp. nov., isolated from the milk of a cow with mastitis.</title>
        <authorList>
            <person name="Sammra O."/>
            <person name="Foster G."/>
            <person name="Hassan A."/>
            <person name="Alssahen M."/>
            <person name="Laemmler C."/>
            <person name="Borowiak M."/>
            <person name="Malorny B."/>
            <person name="Abdulmawjood A."/>
        </authorList>
    </citation>
    <scope>NUCLEOTIDE SEQUENCE [LARGE SCALE GENOMIC DNA]</scope>
    <source>
        <strain evidence="2 3">C605018/01/1</strain>
    </source>
</reference>
<keyword evidence="1" id="KW-1133">Transmembrane helix</keyword>
<dbReference type="AlphaFoldDB" id="A0A4Q9V2C5"/>
<proteinExistence type="predicted"/>
<sequence>MNSQNWIQVPFKYALIGHLLTGGVSLTITAVLIGVVAWVWGLGQELPNFGVFIACLATAEFVAQFLITLLDRRLERRRKRSTVGSIANTVAGVVVRCVAYLALALAMSGLTRLTAVIVGCTMIVSVCEAIAMRSWRDGLSDEEVAEAKRNTLKAAREIFQDGK</sequence>
<protein>
    <submittedName>
        <fullName evidence="2">Uncharacterized protein</fullName>
    </submittedName>
</protein>
<evidence type="ECO:0000256" key="1">
    <source>
        <dbReference type="SAM" id="Phobius"/>
    </source>
</evidence>
<dbReference type="EMBL" id="SJDT01000001">
    <property type="protein sequence ID" value="TBW23795.1"/>
    <property type="molecule type" value="Genomic_DNA"/>
</dbReference>
<dbReference type="RefSeq" id="WP_131279334.1">
    <property type="nucleotide sequence ID" value="NZ_JBHSLR010000009.1"/>
</dbReference>
<feature type="transmembrane region" description="Helical" evidence="1">
    <location>
        <begin position="12"/>
        <end position="40"/>
    </location>
</feature>
<keyword evidence="1" id="KW-0812">Transmembrane</keyword>
<name>A0A4Q9V2C5_9ACTO</name>
<keyword evidence="3" id="KW-1185">Reference proteome</keyword>
<accession>A0A4Q9V2C5</accession>
<evidence type="ECO:0000313" key="3">
    <source>
        <dbReference type="Proteomes" id="UP000293036"/>
    </source>
</evidence>
<dbReference type="Proteomes" id="UP000293036">
    <property type="component" value="Unassembled WGS sequence"/>
</dbReference>
<dbReference type="OrthoDB" id="3270262at2"/>
<gene>
    <name evidence="2" type="ORF">EZJ44_01265</name>
</gene>
<feature type="transmembrane region" description="Helical" evidence="1">
    <location>
        <begin position="46"/>
        <end position="70"/>
    </location>
</feature>
<comment type="caution">
    <text evidence="2">The sequence shown here is derived from an EMBL/GenBank/DDBJ whole genome shotgun (WGS) entry which is preliminary data.</text>
</comment>
<feature type="transmembrane region" description="Helical" evidence="1">
    <location>
        <begin position="113"/>
        <end position="131"/>
    </location>
</feature>
<evidence type="ECO:0000313" key="2">
    <source>
        <dbReference type="EMBL" id="TBW23795.1"/>
    </source>
</evidence>
<feature type="transmembrane region" description="Helical" evidence="1">
    <location>
        <begin position="82"/>
        <end position="107"/>
    </location>
</feature>
<keyword evidence="1" id="KW-0472">Membrane</keyword>
<organism evidence="2 3">
    <name type="scientific">Arcanobacterium bovis</name>
    <dbReference type="NCBI Taxonomy" id="2529275"/>
    <lineage>
        <taxon>Bacteria</taxon>
        <taxon>Bacillati</taxon>
        <taxon>Actinomycetota</taxon>
        <taxon>Actinomycetes</taxon>
        <taxon>Actinomycetales</taxon>
        <taxon>Actinomycetaceae</taxon>
        <taxon>Arcanobacterium</taxon>
    </lineage>
</organism>